<organism evidence="1 2">
    <name type="scientific">Aaosphaeria arxii CBS 175.79</name>
    <dbReference type="NCBI Taxonomy" id="1450172"/>
    <lineage>
        <taxon>Eukaryota</taxon>
        <taxon>Fungi</taxon>
        <taxon>Dikarya</taxon>
        <taxon>Ascomycota</taxon>
        <taxon>Pezizomycotina</taxon>
        <taxon>Dothideomycetes</taxon>
        <taxon>Pleosporomycetidae</taxon>
        <taxon>Pleosporales</taxon>
        <taxon>Pleosporales incertae sedis</taxon>
        <taxon>Aaosphaeria</taxon>
    </lineage>
</organism>
<evidence type="ECO:0008006" key="3">
    <source>
        <dbReference type="Google" id="ProtNLM"/>
    </source>
</evidence>
<gene>
    <name evidence="1" type="ORF">BU24DRAFT_450238</name>
</gene>
<protein>
    <recommendedName>
        <fullName evidence="3">F-box domain-containing protein</fullName>
    </recommendedName>
</protein>
<dbReference type="RefSeq" id="XP_033383882.1">
    <property type="nucleotide sequence ID" value="XM_033531011.1"/>
</dbReference>
<dbReference type="AlphaFoldDB" id="A0A6A5XRH9"/>
<dbReference type="Proteomes" id="UP000799778">
    <property type="component" value="Unassembled WGS sequence"/>
</dbReference>
<reference evidence="1" key="1">
    <citation type="journal article" date="2020" name="Stud. Mycol.">
        <title>101 Dothideomycetes genomes: a test case for predicting lifestyles and emergence of pathogens.</title>
        <authorList>
            <person name="Haridas S."/>
            <person name="Albert R."/>
            <person name="Binder M."/>
            <person name="Bloem J."/>
            <person name="Labutti K."/>
            <person name="Salamov A."/>
            <person name="Andreopoulos B."/>
            <person name="Baker S."/>
            <person name="Barry K."/>
            <person name="Bills G."/>
            <person name="Bluhm B."/>
            <person name="Cannon C."/>
            <person name="Castanera R."/>
            <person name="Culley D."/>
            <person name="Daum C."/>
            <person name="Ezra D."/>
            <person name="Gonzalez J."/>
            <person name="Henrissat B."/>
            <person name="Kuo A."/>
            <person name="Liang C."/>
            <person name="Lipzen A."/>
            <person name="Lutzoni F."/>
            <person name="Magnuson J."/>
            <person name="Mondo S."/>
            <person name="Nolan M."/>
            <person name="Ohm R."/>
            <person name="Pangilinan J."/>
            <person name="Park H.-J."/>
            <person name="Ramirez L."/>
            <person name="Alfaro M."/>
            <person name="Sun H."/>
            <person name="Tritt A."/>
            <person name="Yoshinaga Y."/>
            <person name="Zwiers L.-H."/>
            <person name="Turgeon B."/>
            <person name="Goodwin S."/>
            <person name="Spatafora J."/>
            <person name="Crous P."/>
            <person name="Grigoriev I."/>
        </authorList>
    </citation>
    <scope>NUCLEOTIDE SEQUENCE</scope>
    <source>
        <strain evidence="1">CBS 175.79</strain>
    </source>
</reference>
<accession>A0A6A5XRH9</accession>
<sequence length="284" mass="33325">MSPQEISTENLNLQQTSSFFRLLPRELRDMIYGYMENEIRHDWNLGTRTPSPELDNQHTTHITMDVEVLVKDAPYVHVLQVCKRMYFEYRQSLACNQVFFNVTVDPVVPQLLLWRQLNEGHKILPDTYVSYDFLDPVIRRALRIEILINCTTFDEYNVMIAQERLIKILSPKTTKLESLRLDLATHGFLYHITPEPEEPEEPKHKDGNNYYAQESASLPYWSNKEIMSHFRETRSGIVLGSVDDSLTCSEHRDGVNRSWRDKRANVLDWYSEKGCYTAPETDMD</sequence>
<name>A0A6A5XRH9_9PLEO</name>
<dbReference type="EMBL" id="ML978069">
    <property type="protein sequence ID" value="KAF2015543.1"/>
    <property type="molecule type" value="Genomic_DNA"/>
</dbReference>
<keyword evidence="2" id="KW-1185">Reference proteome</keyword>
<evidence type="ECO:0000313" key="1">
    <source>
        <dbReference type="EMBL" id="KAF2015543.1"/>
    </source>
</evidence>
<proteinExistence type="predicted"/>
<evidence type="ECO:0000313" key="2">
    <source>
        <dbReference type="Proteomes" id="UP000799778"/>
    </source>
</evidence>
<dbReference type="GeneID" id="54288408"/>